<accession>A0AAF1A3Q4</accession>
<dbReference type="Proteomes" id="UP000193179">
    <property type="component" value="Chromosome"/>
</dbReference>
<dbReference type="AlphaFoldDB" id="A0AAF1A3Q4"/>
<proteinExistence type="predicted"/>
<dbReference type="EMBL" id="CP133648">
    <property type="protein sequence ID" value="WNE84621.1"/>
    <property type="molecule type" value="Genomic_DNA"/>
</dbReference>
<reference evidence="1" key="1">
    <citation type="journal article" date="2016" name="Sci. Rep.">
        <title>Evaluation of genetic diversity among strains of the human gut commensal Bifidobacterium adolescentis.</title>
        <authorList>
            <person name="Duranti S."/>
            <person name="Milani C."/>
            <person name="Lugli G.A."/>
            <person name="Mancabelli L."/>
            <person name="Turroni F."/>
            <person name="Ferrario C."/>
            <person name="Mangifesta M."/>
            <person name="Viappiani A."/>
            <person name="Sanchez B."/>
            <person name="Margolles A."/>
            <person name="van Sinderen D."/>
            <person name="Ventura M."/>
        </authorList>
    </citation>
    <scope>NUCLEOTIDE SEQUENCE</scope>
    <source>
        <strain evidence="1">703B</strain>
    </source>
</reference>
<dbReference type="RefSeq" id="WP_085347060.1">
    <property type="nucleotide sequence ID" value="NZ_CP133648.1"/>
</dbReference>
<reference evidence="1" key="2">
    <citation type="submission" date="2023-09" db="EMBL/GenBank/DDBJ databases">
        <title>Ecological and genomic based identification of the Bifidobacterium adolescentis prototype of the healthy human gut microbiota.</title>
        <authorList>
            <person name="Lugli G.A."/>
            <person name="Argentini C."/>
            <person name="Tarracchini C."/>
            <person name="Fontana F."/>
            <person name="Alessandri G."/>
            <person name="Mancabelli L."/>
            <person name="Milani C."/>
            <person name="Turroni F."/>
            <person name="Ventura M."/>
        </authorList>
    </citation>
    <scope>NUCLEOTIDE SEQUENCE</scope>
    <source>
        <strain evidence="1">703B</strain>
    </source>
</reference>
<name>A0AAF1A3Q4_BIFAD</name>
<evidence type="ECO:0000313" key="2">
    <source>
        <dbReference type="Proteomes" id="UP000193179"/>
    </source>
</evidence>
<protein>
    <submittedName>
        <fullName evidence="1">Uncharacterized protein</fullName>
    </submittedName>
</protein>
<evidence type="ECO:0000313" key="1">
    <source>
        <dbReference type="EMBL" id="WNE84621.1"/>
    </source>
</evidence>
<organism evidence="1 2">
    <name type="scientific">Bifidobacterium adolescentis</name>
    <dbReference type="NCBI Taxonomy" id="1680"/>
    <lineage>
        <taxon>Bacteria</taxon>
        <taxon>Bacillati</taxon>
        <taxon>Actinomycetota</taxon>
        <taxon>Actinomycetes</taxon>
        <taxon>Bifidobacteriales</taxon>
        <taxon>Bifidobacteriaceae</taxon>
        <taxon>Bifidobacterium</taxon>
    </lineage>
</organism>
<sequence>MSETQYEEPVYVVNQRREGGLAMVHMPDCRTIRHQVEQDIRDEYPRWDYEPVGTDGQGDQIYERTLLFDIQRFQAVYVTRSSLLASGLRYRTCGVCKPEIAERNHPKPYSIEAGKLSEKHLGKEFIGWGVLERFTITGRLNQDGSRSVTVDAEFEGGIHYRFSPETRLEYPRPNQRR</sequence>
<gene>
    <name evidence="1" type="ORF">B0703_06305</name>
</gene>